<dbReference type="Proteomes" id="UP001500888">
    <property type="component" value="Unassembled WGS sequence"/>
</dbReference>
<dbReference type="Pfam" id="PF13115">
    <property type="entry name" value="YtkA"/>
    <property type="match status" value="1"/>
</dbReference>
<dbReference type="RefSeq" id="WP_344946759.1">
    <property type="nucleotide sequence ID" value="NZ_BAAAZR010000027.1"/>
</dbReference>
<organism evidence="3 4">
    <name type="scientific">Sphaerisporangium flaviroseum</name>
    <dbReference type="NCBI Taxonomy" id="509199"/>
    <lineage>
        <taxon>Bacteria</taxon>
        <taxon>Bacillati</taxon>
        <taxon>Actinomycetota</taxon>
        <taxon>Actinomycetes</taxon>
        <taxon>Streptosporangiales</taxon>
        <taxon>Streptosporangiaceae</taxon>
        <taxon>Sphaerisporangium</taxon>
    </lineage>
</organism>
<dbReference type="PROSITE" id="PS51257">
    <property type="entry name" value="PROKAR_LIPOPROTEIN"/>
    <property type="match status" value="1"/>
</dbReference>
<accession>A0ABP7IWN1</accession>
<reference evidence="4" key="1">
    <citation type="journal article" date="2019" name="Int. J. Syst. Evol. Microbiol.">
        <title>The Global Catalogue of Microorganisms (GCM) 10K type strain sequencing project: providing services to taxonomists for standard genome sequencing and annotation.</title>
        <authorList>
            <consortium name="The Broad Institute Genomics Platform"/>
            <consortium name="The Broad Institute Genome Sequencing Center for Infectious Disease"/>
            <person name="Wu L."/>
            <person name="Ma J."/>
        </authorList>
    </citation>
    <scope>NUCLEOTIDE SEQUENCE [LARGE SCALE GENOMIC DNA]</scope>
    <source>
        <strain evidence="4">JCM 16908</strain>
    </source>
</reference>
<dbReference type="EMBL" id="BAAAZR010000027">
    <property type="protein sequence ID" value="GAA3828605.1"/>
    <property type="molecule type" value="Genomic_DNA"/>
</dbReference>
<comment type="caution">
    <text evidence="3">The sequence shown here is derived from an EMBL/GenBank/DDBJ whole genome shotgun (WGS) entry which is preliminary data.</text>
</comment>
<dbReference type="InterPro" id="IPR013783">
    <property type="entry name" value="Ig-like_fold"/>
</dbReference>
<evidence type="ECO:0000256" key="1">
    <source>
        <dbReference type="SAM" id="SignalP"/>
    </source>
</evidence>
<feature type="domain" description="YtkA-like" evidence="2">
    <location>
        <begin position="43"/>
        <end position="122"/>
    </location>
</feature>
<keyword evidence="4" id="KW-1185">Reference proteome</keyword>
<feature type="chain" id="PRO_5045829278" description="YtkA-like domain-containing protein" evidence="1">
    <location>
        <begin position="21"/>
        <end position="141"/>
    </location>
</feature>
<protein>
    <recommendedName>
        <fullName evidence="2">YtkA-like domain-containing protein</fullName>
    </recommendedName>
</protein>
<evidence type="ECO:0000313" key="3">
    <source>
        <dbReference type="EMBL" id="GAA3828605.1"/>
    </source>
</evidence>
<feature type="signal peptide" evidence="1">
    <location>
        <begin position="1"/>
        <end position="20"/>
    </location>
</feature>
<keyword evidence="1" id="KW-0732">Signal</keyword>
<proteinExistence type="predicted"/>
<gene>
    <name evidence="3" type="ORF">GCM10022226_56790</name>
</gene>
<name>A0ABP7IWN1_9ACTN</name>
<sequence length="141" mass="14277">MSGRSLRAAAATMTVAAALAGCGSSSAESGRSPAACMIQKQGGGLTVQFTTNPCPAKGGTAATAQFTIKDSAGVVVQDAAVKVNYDMPSMNMRGGQQQATLKGDAYESKLVLGMSGQWVVSVQVSRASSAPATVRFDVKAK</sequence>
<evidence type="ECO:0000259" key="2">
    <source>
        <dbReference type="Pfam" id="PF13115"/>
    </source>
</evidence>
<dbReference type="Gene3D" id="2.60.40.10">
    <property type="entry name" value="Immunoglobulins"/>
    <property type="match status" value="1"/>
</dbReference>
<dbReference type="InterPro" id="IPR032693">
    <property type="entry name" value="YtkA-like_dom"/>
</dbReference>
<evidence type="ECO:0000313" key="4">
    <source>
        <dbReference type="Proteomes" id="UP001500888"/>
    </source>
</evidence>